<dbReference type="CDD" id="cd02932">
    <property type="entry name" value="OYE_YqiM_FMN"/>
    <property type="match status" value="1"/>
</dbReference>
<dbReference type="Proteomes" id="UP000238937">
    <property type="component" value="Unassembled WGS sequence"/>
</dbReference>
<dbReference type="InterPro" id="IPR001155">
    <property type="entry name" value="OxRdtase_FMN_N"/>
</dbReference>
<dbReference type="EMBL" id="PVWO01000233">
    <property type="protein sequence ID" value="PSB54783.1"/>
    <property type="molecule type" value="Genomic_DNA"/>
</dbReference>
<dbReference type="InterPro" id="IPR013785">
    <property type="entry name" value="Aldolase_TIM"/>
</dbReference>
<organism evidence="7 8">
    <name type="scientific">Chamaesiphon polymorphus CCALA 037</name>
    <dbReference type="NCBI Taxonomy" id="2107692"/>
    <lineage>
        <taxon>Bacteria</taxon>
        <taxon>Bacillati</taxon>
        <taxon>Cyanobacteriota</taxon>
        <taxon>Cyanophyceae</taxon>
        <taxon>Gomontiellales</taxon>
        <taxon>Chamaesiphonaceae</taxon>
        <taxon>Chamaesiphon</taxon>
    </lineage>
</organism>
<evidence type="ECO:0000256" key="3">
    <source>
        <dbReference type="ARBA" id="ARBA00022643"/>
    </source>
</evidence>
<dbReference type="PANTHER" id="PTHR43303">
    <property type="entry name" value="NADPH DEHYDROGENASE C23G7.10C-RELATED"/>
    <property type="match status" value="1"/>
</dbReference>
<evidence type="ECO:0000256" key="4">
    <source>
        <dbReference type="ARBA" id="ARBA00022857"/>
    </source>
</evidence>
<accession>A0A2T1GBS4</accession>
<dbReference type="PANTHER" id="PTHR43303:SF4">
    <property type="entry name" value="NADPH DEHYDROGENASE C23G7.10C-RELATED"/>
    <property type="match status" value="1"/>
</dbReference>
<dbReference type="RefSeq" id="WP_106307369.1">
    <property type="nucleotide sequence ID" value="NZ_PVWO01000233.1"/>
</dbReference>
<feature type="domain" description="NADH:flavin oxidoreductase/NADH oxidase N-terminal" evidence="6">
    <location>
        <begin position="4"/>
        <end position="339"/>
    </location>
</feature>
<keyword evidence="5" id="KW-0560">Oxidoreductase</keyword>
<keyword evidence="8" id="KW-1185">Reference proteome</keyword>
<protein>
    <submittedName>
        <fullName evidence="7">Oxidoreductase</fullName>
    </submittedName>
</protein>
<sequence>MTALFDSFQQRGVTFRNRIGVSPMCQYSSQDGLASDWHLVHLVSRAVGGAGLVFTEAAAVDPLGRISPGDLGIWADEQVPMLAKIAKLIQEAGAVAGIQLAHAGRKASCTVPWAGGNPLTQAEGGWQPIAPSAIAFNDVSSVPTALAIEGIESIQQSFIQAAQRSIDAGFQTIEIHAAHGYLLHEFLSPLSNHRTDRYGGSFEGRIRLLVEIVQGVRAILPDHLPLWVKISATDWAEGGWDLEQSIALSKILKTAGVDLVDCSTGGLIPGVKIPTEPGYQVPFSDRIRQDAGIATAAVGMITTPEQADRIIHSGQADIVLLARELLRDPYWPHRAAKELRVDGHPYPQQYARAW</sequence>
<comment type="caution">
    <text evidence="7">The sequence shown here is derived from an EMBL/GenBank/DDBJ whole genome shotgun (WGS) entry which is preliminary data.</text>
</comment>
<evidence type="ECO:0000256" key="5">
    <source>
        <dbReference type="ARBA" id="ARBA00023002"/>
    </source>
</evidence>
<dbReference type="InterPro" id="IPR044152">
    <property type="entry name" value="YqjM-like"/>
</dbReference>
<evidence type="ECO:0000256" key="1">
    <source>
        <dbReference type="ARBA" id="ARBA00001917"/>
    </source>
</evidence>
<keyword evidence="2" id="KW-0285">Flavoprotein</keyword>
<keyword evidence="4" id="KW-0521">NADP</keyword>
<reference evidence="7 8" key="1">
    <citation type="submission" date="2018-03" db="EMBL/GenBank/DDBJ databases">
        <title>The ancient ancestry and fast evolution of plastids.</title>
        <authorList>
            <person name="Moore K.R."/>
            <person name="Magnabosco C."/>
            <person name="Momper L."/>
            <person name="Gold D.A."/>
            <person name="Bosak T."/>
            <person name="Fournier G.P."/>
        </authorList>
    </citation>
    <scope>NUCLEOTIDE SEQUENCE [LARGE SCALE GENOMIC DNA]</scope>
    <source>
        <strain evidence="7 8">CCALA 037</strain>
    </source>
</reference>
<dbReference type="AlphaFoldDB" id="A0A2T1GBS4"/>
<evidence type="ECO:0000313" key="7">
    <source>
        <dbReference type="EMBL" id="PSB54783.1"/>
    </source>
</evidence>
<dbReference type="Gene3D" id="3.20.20.70">
    <property type="entry name" value="Aldolase class I"/>
    <property type="match status" value="1"/>
</dbReference>
<dbReference type="Pfam" id="PF00724">
    <property type="entry name" value="Oxidored_FMN"/>
    <property type="match status" value="1"/>
</dbReference>
<proteinExistence type="predicted"/>
<evidence type="ECO:0000259" key="6">
    <source>
        <dbReference type="Pfam" id="PF00724"/>
    </source>
</evidence>
<comment type="cofactor">
    <cofactor evidence="1">
        <name>FMN</name>
        <dbReference type="ChEBI" id="CHEBI:58210"/>
    </cofactor>
</comment>
<dbReference type="GO" id="GO:0010181">
    <property type="term" value="F:FMN binding"/>
    <property type="evidence" value="ECO:0007669"/>
    <property type="project" value="InterPro"/>
</dbReference>
<evidence type="ECO:0000313" key="8">
    <source>
        <dbReference type="Proteomes" id="UP000238937"/>
    </source>
</evidence>
<name>A0A2T1GBS4_9CYAN</name>
<dbReference type="OrthoDB" id="9772736at2"/>
<dbReference type="GO" id="GO:0050661">
    <property type="term" value="F:NADP binding"/>
    <property type="evidence" value="ECO:0007669"/>
    <property type="project" value="InterPro"/>
</dbReference>
<keyword evidence="3" id="KW-0288">FMN</keyword>
<dbReference type="SUPFAM" id="SSF51395">
    <property type="entry name" value="FMN-linked oxidoreductases"/>
    <property type="match status" value="1"/>
</dbReference>
<evidence type="ECO:0000256" key="2">
    <source>
        <dbReference type="ARBA" id="ARBA00022630"/>
    </source>
</evidence>
<gene>
    <name evidence="7" type="ORF">C7B77_17100</name>
</gene>
<dbReference type="GO" id="GO:0003959">
    <property type="term" value="F:NADPH dehydrogenase activity"/>
    <property type="evidence" value="ECO:0007669"/>
    <property type="project" value="InterPro"/>
</dbReference>